<dbReference type="Gene3D" id="3.40.50.2300">
    <property type="match status" value="1"/>
</dbReference>
<feature type="modified residue" description="4-aspartylphosphate" evidence="9">
    <location>
        <position position="739"/>
    </location>
</feature>
<dbReference type="SMART" id="SM00388">
    <property type="entry name" value="HisKA"/>
    <property type="match status" value="1"/>
</dbReference>
<accession>A0A1G8Q7B8</accession>
<evidence type="ECO:0000256" key="1">
    <source>
        <dbReference type="ARBA" id="ARBA00000085"/>
    </source>
</evidence>
<dbReference type="InterPro" id="IPR036890">
    <property type="entry name" value="HATPase_C_sf"/>
</dbReference>
<keyword evidence="8" id="KW-0902">Two-component regulatory system</keyword>
<dbReference type="STRING" id="571298.SAMN04488026_101056"/>
<evidence type="ECO:0000256" key="2">
    <source>
        <dbReference type="ARBA" id="ARBA00012438"/>
    </source>
</evidence>
<evidence type="ECO:0000313" key="14">
    <source>
        <dbReference type="Proteomes" id="UP000199382"/>
    </source>
</evidence>
<proteinExistence type="predicted"/>
<keyword evidence="3 9" id="KW-0597">Phosphoprotein</keyword>
<dbReference type="InterPro" id="IPR035965">
    <property type="entry name" value="PAS-like_dom_sf"/>
</dbReference>
<dbReference type="InterPro" id="IPR003661">
    <property type="entry name" value="HisK_dim/P_dom"/>
</dbReference>
<dbReference type="Gene3D" id="3.30.565.10">
    <property type="entry name" value="Histidine kinase-like ATPase, C-terminal domain"/>
    <property type="match status" value="1"/>
</dbReference>
<name>A0A1G8Q7B8_9RHOB</name>
<dbReference type="PANTHER" id="PTHR43065">
    <property type="entry name" value="SENSOR HISTIDINE KINASE"/>
    <property type="match status" value="1"/>
</dbReference>
<dbReference type="SMART" id="SM01079">
    <property type="entry name" value="CHASE"/>
    <property type="match status" value="1"/>
</dbReference>
<dbReference type="PROSITE" id="PS50839">
    <property type="entry name" value="CHASE"/>
    <property type="match status" value="1"/>
</dbReference>
<dbReference type="Gene3D" id="1.10.287.130">
    <property type="match status" value="1"/>
</dbReference>
<evidence type="ECO:0000256" key="8">
    <source>
        <dbReference type="ARBA" id="ARBA00023012"/>
    </source>
</evidence>
<keyword evidence="14" id="KW-1185">Reference proteome</keyword>
<dbReference type="EC" id="2.7.13.3" evidence="2"/>
<keyword evidence="7" id="KW-0067">ATP-binding</keyword>
<evidence type="ECO:0000256" key="5">
    <source>
        <dbReference type="ARBA" id="ARBA00022741"/>
    </source>
</evidence>
<dbReference type="Pfam" id="PF00072">
    <property type="entry name" value="Response_reg"/>
    <property type="match status" value="1"/>
</dbReference>
<comment type="catalytic activity">
    <reaction evidence="1">
        <text>ATP + protein L-histidine = ADP + protein N-phospho-L-histidine.</text>
        <dbReference type="EC" id="2.7.13.3"/>
    </reaction>
</comment>
<dbReference type="InterPro" id="IPR006189">
    <property type="entry name" value="CHASE_dom"/>
</dbReference>
<dbReference type="Pfam" id="PF02518">
    <property type="entry name" value="HATPase_c"/>
    <property type="match status" value="1"/>
</dbReference>
<dbReference type="PRINTS" id="PR00344">
    <property type="entry name" value="BCTRLSENSOR"/>
</dbReference>
<dbReference type="SUPFAM" id="SSF55785">
    <property type="entry name" value="PYP-like sensor domain (PAS domain)"/>
    <property type="match status" value="1"/>
</dbReference>
<evidence type="ECO:0000256" key="6">
    <source>
        <dbReference type="ARBA" id="ARBA00022777"/>
    </source>
</evidence>
<dbReference type="InterPro" id="IPR011006">
    <property type="entry name" value="CheY-like_superfamily"/>
</dbReference>
<keyword evidence="6 13" id="KW-0418">Kinase</keyword>
<keyword evidence="4" id="KW-0808">Transferase</keyword>
<dbReference type="PROSITE" id="PS50109">
    <property type="entry name" value="HIS_KIN"/>
    <property type="match status" value="1"/>
</dbReference>
<protein>
    <recommendedName>
        <fullName evidence="2">histidine kinase</fullName>
        <ecNumber evidence="2">2.7.13.3</ecNumber>
    </recommendedName>
</protein>
<sequence length="818" mass="90275">MIALILLFVAVLADRQHGRVLLQDSRDTVERSVETTRSRFERRLDRDIHALHDLAVKLSTAKDLRQPEFKALVKDAFDQRPEAILWEFSPDFVTTLVYPLEGNRARIGRNILSTPDPVDGAHRLRSQISAFIYGPEKLDDGTNVLGLRHPLVKRDENPGSLFGTISTLLDVDELFRLSGIPDPAGEIEYLVLQENGTEGSQRVLQGAMHVMEDKAVMSGISLPSGYWTILARPFDGWRPDREAQLSYRLLLLALGAIILVPAVFANRFAISRKESILALEATKTQLSGVLQNMPGVIFSYRMPPGHVRPGPADDVHFFNQESCKEIWGIDAAILESDIVKLWSLVSDETALERFQDEIAESATDLREWHFIWATRMPDGTEKWLEGRGHPTKLPDGATRWYSLIIDITDETERKAELERQKELAYLAQKNDSLGKLTGGVAHDFNNLLAIIMGNQELLSDALKTGPGARPDLLEFVENSLQATERGASLTRKMLAFARRARLEPAVLNLNQVVRETAAWAGRTMPESITVKTDFDDALPKVKLDRGSAENALINLMVNARDAMPEGGTLTMSTSSVTLQEGDPVCECKGLEPGTYVRLVVEDTGGGISPEIMPRIYEPFFSTKPLASGSGLGLSMVQGFMEQSGGAVQVTSEPDNGTRFELFFRALKAGTISNRVEQAPATTVANRKLRILLVEDEREVRKVLSSILSSAGYALIEAKTGDEAFELFKQSPDIDLLLTDIVMPGRLQGTELAAAVRGMVPNLPVLFLSGYDVTSGKTDYGFPEHDAWLTKPVSRNALIDAVERSLGQGVDGPPKKREA</sequence>
<feature type="domain" description="Response regulatory" evidence="11">
    <location>
        <begin position="689"/>
        <end position="805"/>
    </location>
</feature>
<dbReference type="GO" id="GO:0000155">
    <property type="term" value="F:phosphorelay sensor kinase activity"/>
    <property type="evidence" value="ECO:0007669"/>
    <property type="project" value="InterPro"/>
</dbReference>
<dbReference type="SMART" id="SM00387">
    <property type="entry name" value="HATPase_c"/>
    <property type="match status" value="1"/>
</dbReference>
<dbReference type="AlphaFoldDB" id="A0A1G8Q7B8"/>
<feature type="domain" description="Histidine kinase" evidence="10">
    <location>
        <begin position="439"/>
        <end position="667"/>
    </location>
</feature>
<evidence type="ECO:0000313" key="13">
    <source>
        <dbReference type="EMBL" id="SDJ00508.1"/>
    </source>
</evidence>
<keyword evidence="5" id="KW-0547">Nucleotide-binding</keyword>
<evidence type="ECO:0000256" key="3">
    <source>
        <dbReference type="ARBA" id="ARBA00022553"/>
    </source>
</evidence>
<evidence type="ECO:0000256" key="9">
    <source>
        <dbReference type="PROSITE-ProRule" id="PRU00169"/>
    </source>
</evidence>
<evidence type="ECO:0000256" key="7">
    <source>
        <dbReference type="ARBA" id="ARBA00022840"/>
    </source>
</evidence>
<feature type="domain" description="CHASE" evidence="12">
    <location>
        <begin position="89"/>
        <end position="230"/>
    </location>
</feature>
<dbReference type="SMART" id="SM00448">
    <property type="entry name" value="REC"/>
    <property type="match status" value="1"/>
</dbReference>
<dbReference type="Proteomes" id="UP000199382">
    <property type="component" value="Unassembled WGS sequence"/>
</dbReference>
<evidence type="ECO:0000256" key="4">
    <source>
        <dbReference type="ARBA" id="ARBA00022679"/>
    </source>
</evidence>
<organism evidence="13 14">
    <name type="scientific">Aliiruegeria lutimaris</name>
    <dbReference type="NCBI Taxonomy" id="571298"/>
    <lineage>
        <taxon>Bacteria</taxon>
        <taxon>Pseudomonadati</taxon>
        <taxon>Pseudomonadota</taxon>
        <taxon>Alphaproteobacteria</taxon>
        <taxon>Rhodobacterales</taxon>
        <taxon>Roseobacteraceae</taxon>
        <taxon>Aliiruegeria</taxon>
    </lineage>
</organism>
<dbReference type="InterPro" id="IPR001789">
    <property type="entry name" value="Sig_transdc_resp-reg_receiver"/>
</dbReference>
<dbReference type="SUPFAM" id="SSF52172">
    <property type="entry name" value="CheY-like"/>
    <property type="match status" value="1"/>
</dbReference>
<dbReference type="Gene3D" id="3.30.450.20">
    <property type="entry name" value="PAS domain"/>
    <property type="match status" value="1"/>
</dbReference>
<dbReference type="PROSITE" id="PS50110">
    <property type="entry name" value="RESPONSE_REGULATORY"/>
    <property type="match status" value="1"/>
</dbReference>
<gene>
    <name evidence="13" type="ORF">SAMN04488026_101056</name>
</gene>
<evidence type="ECO:0000259" key="10">
    <source>
        <dbReference type="PROSITE" id="PS50109"/>
    </source>
</evidence>
<dbReference type="EMBL" id="FNEK01000010">
    <property type="protein sequence ID" value="SDJ00508.1"/>
    <property type="molecule type" value="Genomic_DNA"/>
</dbReference>
<dbReference type="Pfam" id="PF00512">
    <property type="entry name" value="HisKA"/>
    <property type="match status" value="1"/>
</dbReference>
<dbReference type="InterPro" id="IPR003594">
    <property type="entry name" value="HATPase_dom"/>
</dbReference>
<evidence type="ECO:0000259" key="11">
    <source>
        <dbReference type="PROSITE" id="PS50110"/>
    </source>
</evidence>
<evidence type="ECO:0000259" key="12">
    <source>
        <dbReference type="PROSITE" id="PS50839"/>
    </source>
</evidence>
<dbReference type="InterPro" id="IPR004358">
    <property type="entry name" value="Sig_transdc_His_kin-like_C"/>
</dbReference>
<dbReference type="GO" id="GO:0005524">
    <property type="term" value="F:ATP binding"/>
    <property type="evidence" value="ECO:0007669"/>
    <property type="project" value="UniProtKB-KW"/>
</dbReference>
<dbReference type="SUPFAM" id="SSF47384">
    <property type="entry name" value="Homodimeric domain of signal transducing histidine kinase"/>
    <property type="match status" value="1"/>
</dbReference>
<dbReference type="InterPro" id="IPR005467">
    <property type="entry name" value="His_kinase_dom"/>
</dbReference>
<dbReference type="CDD" id="cd00082">
    <property type="entry name" value="HisKA"/>
    <property type="match status" value="1"/>
</dbReference>
<dbReference type="SUPFAM" id="SSF55874">
    <property type="entry name" value="ATPase domain of HSP90 chaperone/DNA topoisomerase II/histidine kinase"/>
    <property type="match status" value="1"/>
</dbReference>
<reference evidence="13 14" key="1">
    <citation type="submission" date="2016-10" db="EMBL/GenBank/DDBJ databases">
        <authorList>
            <person name="de Groot N.N."/>
        </authorList>
    </citation>
    <scope>NUCLEOTIDE SEQUENCE [LARGE SCALE GENOMIC DNA]</scope>
    <source>
        <strain evidence="13 14">DSM 25294</strain>
    </source>
</reference>
<dbReference type="InterPro" id="IPR036097">
    <property type="entry name" value="HisK_dim/P_sf"/>
</dbReference>
<dbReference type="PANTHER" id="PTHR43065:SF46">
    <property type="entry name" value="C4-DICARBOXYLATE TRANSPORT SENSOR PROTEIN DCTB"/>
    <property type="match status" value="1"/>
</dbReference>